<keyword evidence="1" id="KW-0560">Oxidoreductase</keyword>
<dbReference type="PANTHER" id="PTHR43433">
    <property type="entry name" value="HYDROLASE, ALPHA/BETA FOLD FAMILY PROTEIN"/>
    <property type="match status" value="1"/>
</dbReference>
<comment type="caution">
    <text evidence="3">The sequence shown here is derived from an EMBL/GenBank/DDBJ whole genome shotgun (WGS) entry which is preliminary data.</text>
</comment>
<evidence type="ECO:0000259" key="2">
    <source>
        <dbReference type="Pfam" id="PF00561"/>
    </source>
</evidence>
<dbReference type="Gene3D" id="3.40.50.1820">
    <property type="entry name" value="alpha/beta hydrolase"/>
    <property type="match status" value="1"/>
</dbReference>
<reference evidence="4" key="1">
    <citation type="journal article" date="2019" name="Int. J. Syst. Evol. Microbiol.">
        <title>The Global Catalogue of Microorganisms (GCM) 10K type strain sequencing project: providing services to taxonomists for standard genome sequencing and annotation.</title>
        <authorList>
            <consortium name="The Broad Institute Genomics Platform"/>
            <consortium name="The Broad Institute Genome Sequencing Center for Infectious Disease"/>
            <person name="Wu L."/>
            <person name="Ma J."/>
        </authorList>
    </citation>
    <scope>NUCLEOTIDE SEQUENCE [LARGE SCALE GENOMIC DNA]</scope>
    <source>
        <strain evidence="4">JCM 16013</strain>
    </source>
</reference>
<dbReference type="InterPro" id="IPR000073">
    <property type="entry name" value="AB_hydrolase_1"/>
</dbReference>
<dbReference type="InterPro" id="IPR029058">
    <property type="entry name" value="AB_hydrolase_fold"/>
</dbReference>
<dbReference type="PRINTS" id="PR00111">
    <property type="entry name" value="ABHYDROLASE"/>
</dbReference>
<evidence type="ECO:0000313" key="3">
    <source>
        <dbReference type="EMBL" id="GAA1965387.1"/>
    </source>
</evidence>
<dbReference type="SUPFAM" id="SSF53474">
    <property type="entry name" value="alpha/beta-Hydrolases"/>
    <property type="match status" value="1"/>
</dbReference>
<dbReference type="Pfam" id="PF00561">
    <property type="entry name" value="Abhydrolase_1"/>
    <property type="match status" value="1"/>
</dbReference>
<dbReference type="PRINTS" id="PR00412">
    <property type="entry name" value="EPOXHYDRLASE"/>
</dbReference>
<dbReference type="Proteomes" id="UP001499854">
    <property type="component" value="Unassembled WGS sequence"/>
</dbReference>
<dbReference type="EMBL" id="BAAAQM010000010">
    <property type="protein sequence ID" value="GAA1965387.1"/>
    <property type="molecule type" value="Genomic_DNA"/>
</dbReference>
<dbReference type="RefSeq" id="WP_344657008.1">
    <property type="nucleotide sequence ID" value="NZ_BAAAQM010000010.1"/>
</dbReference>
<evidence type="ECO:0000313" key="4">
    <source>
        <dbReference type="Proteomes" id="UP001499854"/>
    </source>
</evidence>
<sequence>MSYITVGQENSTNIELYYEDHGSGQPVVLIHGFPLDGHSWEKQSAALLDAGYRVITYDRRGFGQSSHAAYGYDYDTFAADLNTLMETLDLHDVVMVGFSMGTGEVARYVSTYGSSRLAKVAFLASLEPYLLKTDDNPTGAAPMEFFQGISDTVKADRYAYYTAFYEDFYNLDDNLGTRIGEEAVRNSWNVATAGGSHAAAASPLAWPTDFRADIPKIDVPALIVHGTADRILPIDSTARPFHKALPTADYVEIDGAPHGMLWTHAAEVNRALLDFLAE</sequence>
<gene>
    <name evidence="3" type="ORF">GCM10009838_23680</name>
</gene>
<feature type="domain" description="AB hydrolase-1" evidence="2">
    <location>
        <begin position="26"/>
        <end position="265"/>
    </location>
</feature>
<dbReference type="InterPro" id="IPR050471">
    <property type="entry name" value="AB_hydrolase"/>
</dbReference>
<protein>
    <submittedName>
        <fullName evidence="3">Bromoperoxidase</fullName>
    </submittedName>
</protein>
<keyword evidence="1" id="KW-0575">Peroxidase</keyword>
<evidence type="ECO:0000256" key="1">
    <source>
        <dbReference type="ARBA" id="ARBA00022559"/>
    </source>
</evidence>
<organism evidence="3 4">
    <name type="scientific">Catenulispora subtropica</name>
    <dbReference type="NCBI Taxonomy" id="450798"/>
    <lineage>
        <taxon>Bacteria</taxon>
        <taxon>Bacillati</taxon>
        <taxon>Actinomycetota</taxon>
        <taxon>Actinomycetes</taxon>
        <taxon>Catenulisporales</taxon>
        <taxon>Catenulisporaceae</taxon>
        <taxon>Catenulispora</taxon>
    </lineage>
</organism>
<keyword evidence="4" id="KW-1185">Reference proteome</keyword>
<proteinExistence type="predicted"/>
<dbReference type="PANTHER" id="PTHR43433:SF4">
    <property type="entry name" value="NON-HEME CHLOROPEROXIDASE-RELATED"/>
    <property type="match status" value="1"/>
</dbReference>
<name>A0ABP5CMF7_9ACTN</name>
<dbReference type="InterPro" id="IPR000639">
    <property type="entry name" value="Epox_hydrolase-like"/>
</dbReference>
<accession>A0ABP5CMF7</accession>